<proteinExistence type="inferred from homology"/>
<dbReference type="PRINTS" id="PR00081">
    <property type="entry name" value="GDHRDH"/>
</dbReference>
<dbReference type="PANTHER" id="PTHR42760">
    <property type="entry name" value="SHORT-CHAIN DEHYDROGENASES/REDUCTASES FAMILY MEMBER"/>
    <property type="match status" value="1"/>
</dbReference>
<dbReference type="Proteomes" id="UP000069620">
    <property type="component" value="Unassembled WGS sequence"/>
</dbReference>
<dbReference type="Pfam" id="PF13561">
    <property type="entry name" value="adh_short_C2"/>
    <property type="match status" value="1"/>
</dbReference>
<reference evidence="4" key="1">
    <citation type="journal article" date="2016" name="Genome Announc.">
        <title>Draft Genome Sequences of Five Rapidly Growing Mycobacterium Species, M. thermoresistibile, M. fortuitum subsp. acetamidolyticum, M. canariasense, M. brisbanense, and M. novocastrense.</title>
        <authorList>
            <person name="Katahira K."/>
            <person name="Ogura Y."/>
            <person name="Gotoh Y."/>
            <person name="Hayashi T."/>
        </authorList>
    </citation>
    <scope>NUCLEOTIDE SEQUENCE [LARGE SCALE GENOMIC DNA]</scope>
    <source>
        <strain evidence="4">JCM15654</strain>
    </source>
</reference>
<sequence length="256" mass="25600">MNALQGRRAVVTGGTKGAGAAIVARLRSAGAHVTAVARHRPADTHPADDFVVADLASAPDVEAVAAHVRDSGGVQILVHVAGGSGAPSGGFAAMTDQDWVDELNLNLLAAVRLDRALLPTMVDAGAGAVVHIGSIQSRLPLYDGTLGYAAAKAALRSYSKGLANELAPKGIRVNTVSPGFIQTGAADALIDRIAAAGDGNRKSALESLMAALGGIPLGRPAQPTEIAEVVAFLVSDAASSIVGADIVVDGGTVPTV</sequence>
<dbReference type="InterPro" id="IPR020904">
    <property type="entry name" value="Sc_DH/Rdtase_CS"/>
</dbReference>
<dbReference type="PANTHER" id="PTHR42760:SF133">
    <property type="entry name" value="3-OXOACYL-[ACYL-CARRIER-PROTEIN] REDUCTASE"/>
    <property type="match status" value="1"/>
</dbReference>
<dbReference type="EMBL" id="BCSX01000018">
    <property type="protein sequence ID" value="GAS87470.1"/>
    <property type="molecule type" value="Genomic_DNA"/>
</dbReference>
<comment type="similarity">
    <text evidence="1">Belongs to the short-chain dehydrogenases/reductases (SDR) family.</text>
</comment>
<dbReference type="NCBIfam" id="NF005095">
    <property type="entry name" value="PRK06523.1"/>
    <property type="match status" value="1"/>
</dbReference>
<organism evidence="3 4">
    <name type="scientific">Mycolicibacterium brisbanense</name>
    <dbReference type="NCBI Taxonomy" id="146020"/>
    <lineage>
        <taxon>Bacteria</taxon>
        <taxon>Bacillati</taxon>
        <taxon>Actinomycetota</taxon>
        <taxon>Actinomycetes</taxon>
        <taxon>Mycobacteriales</taxon>
        <taxon>Mycobacteriaceae</taxon>
        <taxon>Mycolicibacterium</taxon>
    </lineage>
</organism>
<dbReference type="PROSITE" id="PS00061">
    <property type="entry name" value="ADH_SHORT"/>
    <property type="match status" value="1"/>
</dbReference>
<evidence type="ECO:0000313" key="3">
    <source>
        <dbReference type="EMBL" id="GAS87470.1"/>
    </source>
</evidence>
<evidence type="ECO:0000256" key="2">
    <source>
        <dbReference type="ARBA" id="ARBA00023002"/>
    </source>
</evidence>
<dbReference type="InterPro" id="IPR036291">
    <property type="entry name" value="NAD(P)-bd_dom_sf"/>
</dbReference>
<accession>A0A124DZI6</accession>
<dbReference type="GO" id="GO:0016616">
    <property type="term" value="F:oxidoreductase activity, acting on the CH-OH group of donors, NAD or NADP as acceptor"/>
    <property type="evidence" value="ECO:0007669"/>
    <property type="project" value="TreeGrafter"/>
</dbReference>
<keyword evidence="2" id="KW-0560">Oxidoreductase</keyword>
<dbReference type="STRING" id="146020.RMCB_1566"/>
<protein>
    <submittedName>
        <fullName evidence="3">Short-chain dehydrogenase</fullName>
    </submittedName>
</protein>
<comment type="caution">
    <text evidence="3">The sequence shown here is derived from an EMBL/GenBank/DDBJ whole genome shotgun (WGS) entry which is preliminary data.</text>
</comment>
<gene>
    <name evidence="3" type="ORF">RMCB_1566</name>
</gene>
<evidence type="ECO:0000313" key="4">
    <source>
        <dbReference type="Proteomes" id="UP000069620"/>
    </source>
</evidence>
<dbReference type="SUPFAM" id="SSF51735">
    <property type="entry name" value="NAD(P)-binding Rossmann-fold domains"/>
    <property type="match status" value="1"/>
</dbReference>
<dbReference type="AlphaFoldDB" id="A0A124DZI6"/>
<dbReference type="PRINTS" id="PR00080">
    <property type="entry name" value="SDRFAMILY"/>
</dbReference>
<evidence type="ECO:0000256" key="1">
    <source>
        <dbReference type="ARBA" id="ARBA00006484"/>
    </source>
</evidence>
<dbReference type="Gene3D" id="3.40.50.720">
    <property type="entry name" value="NAD(P)-binding Rossmann-like Domain"/>
    <property type="match status" value="1"/>
</dbReference>
<dbReference type="InterPro" id="IPR002347">
    <property type="entry name" value="SDR_fam"/>
</dbReference>
<keyword evidence="4" id="KW-1185">Reference proteome</keyword>
<reference evidence="4" key="2">
    <citation type="submission" date="2016-02" db="EMBL/GenBank/DDBJ databases">
        <title>Draft genome sequence of five rapidly growing Mycobacterium species.</title>
        <authorList>
            <person name="Katahira K."/>
            <person name="Gotou Y."/>
            <person name="Iida K."/>
            <person name="Ogura Y."/>
            <person name="Hayashi T."/>
        </authorList>
    </citation>
    <scope>NUCLEOTIDE SEQUENCE [LARGE SCALE GENOMIC DNA]</scope>
    <source>
        <strain evidence="4">JCM15654</strain>
    </source>
</reference>
<name>A0A124DZI6_9MYCO</name>
<dbReference type="FunFam" id="3.40.50.720:FF:000084">
    <property type="entry name" value="Short-chain dehydrogenase reductase"/>
    <property type="match status" value="1"/>
</dbReference>